<dbReference type="Proteomes" id="UP000230202">
    <property type="component" value="Unassembled WGS sequence"/>
</dbReference>
<evidence type="ECO:0000313" key="2">
    <source>
        <dbReference type="Proteomes" id="UP000230202"/>
    </source>
</evidence>
<keyword evidence="2" id="KW-1185">Reference proteome</keyword>
<evidence type="ECO:0000313" key="1">
    <source>
        <dbReference type="EMBL" id="PIT38147.1"/>
    </source>
</evidence>
<name>A0A2N9X4P4_9NEIS</name>
<organism evidence="1 2">
    <name type="scientific">Snodgrassella alvi</name>
    <dbReference type="NCBI Taxonomy" id="1196083"/>
    <lineage>
        <taxon>Bacteria</taxon>
        <taxon>Pseudomonadati</taxon>
        <taxon>Pseudomonadota</taxon>
        <taxon>Betaproteobacteria</taxon>
        <taxon>Neisseriales</taxon>
        <taxon>Neisseriaceae</taxon>
        <taxon>Snodgrassella</taxon>
    </lineage>
</organism>
<proteinExistence type="predicted"/>
<gene>
    <name evidence="1" type="ORF">BHC54_06205</name>
</gene>
<accession>A0A2N9X4P4</accession>
<protein>
    <submittedName>
        <fullName evidence="1">Uncharacterized protein</fullName>
    </submittedName>
</protein>
<reference evidence="1" key="1">
    <citation type="journal article" date="2017" name="MBio">
        <title>Type VI secretion-mediated competition in the bee gut microbiome.</title>
        <authorList>
            <person name="Steele M.I."/>
            <person name="Kwong W.K."/>
            <person name="Powell J.E."/>
            <person name="Whiteley M."/>
            <person name="Moran N.A."/>
        </authorList>
    </citation>
    <scope>NUCLEOTIDE SEQUENCE [LARGE SCALE GENOMIC DNA]</scope>
    <source>
        <strain evidence="1">WkB273</strain>
    </source>
</reference>
<comment type="caution">
    <text evidence="1">The sequence shown here is derived from an EMBL/GenBank/DDBJ whole genome shotgun (WGS) entry which is preliminary data.</text>
</comment>
<dbReference type="EMBL" id="MEIL01000029">
    <property type="protein sequence ID" value="PIT38147.1"/>
    <property type="molecule type" value="Genomic_DNA"/>
</dbReference>
<sequence>MQWQLATYSPYKEDGAKYCGTHYAGGGLQKQRGKSGQSQQALAVRVLHGMAPVWCAGAGRQRPARIEIASLVYTCGAKGGNFMLRVQQA</sequence>
<dbReference type="AlphaFoldDB" id="A0A2N9X4P4"/>